<dbReference type="Proteomes" id="UP000324222">
    <property type="component" value="Unassembled WGS sequence"/>
</dbReference>
<protein>
    <submittedName>
        <fullName evidence="1">Uncharacterized protein</fullName>
    </submittedName>
</protein>
<evidence type="ECO:0000313" key="2">
    <source>
        <dbReference type="Proteomes" id="UP000324222"/>
    </source>
</evidence>
<dbReference type="AlphaFoldDB" id="A0A5B7E6G8"/>
<accession>A0A5B7E6G8</accession>
<name>A0A5B7E6G8_PORTR</name>
<proteinExistence type="predicted"/>
<dbReference type="EMBL" id="VSRR010001902">
    <property type="protein sequence ID" value="MPC28374.1"/>
    <property type="molecule type" value="Genomic_DNA"/>
</dbReference>
<keyword evidence="2" id="KW-1185">Reference proteome</keyword>
<evidence type="ECO:0000313" key="1">
    <source>
        <dbReference type="EMBL" id="MPC28374.1"/>
    </source>
</evidence>
<organism evidence="1 2">
    <name type="scientific">Portunus trituberculatus</name>
    <name type="common">Swimming crab</name>
    <name type="synonym">Neptunus trituberculatus</name>
    <dbReference type="NCBI Taxonomy" id="210409"/>
    <lineage>
        <taxon>Eukaryota</taxon>
        <taxon>Metazoa</taxon>
        <taxon>Ecdysozoa</taxon>
        <taxon>Arthropoda</taxon>
        <taxon>Crustacea</taxon>
        <taxon>Multicrustacea</taxon>
        <taxon>Malacostraca</taxon>
        <taxon>Eumalacostraca</taxon>
        <taxon>Eucarida</taxon>
        <taxon>Decapoda</taxon>
        <taxon>Pleocyemata</taxon>
        <taxon>Brachyura</taxon>
        <taxon>Eubrachyura</taxon>
        <taxon>Portunoidea</taxon>
        <taxon>Portunidae</taxon>
        <taxon>Portuninae</taxon>
        <taxon>Portunus</taxon>
    </lineage>
</organism>
<comment type="caution">
    <text evidence="1">The sequence shown here is derived from an EMBL/GenBank/DDBJ whole genome shotgun (WGS) entry which is preliminary data.</text>
</comment>
<gene>
    <name evidence="1" type="ORF">E2C01_021577</name>
</gene>
<sequence length="79" mass="9152">MEACIYTAKALWGHNVFPTIEVPTKAFSAPRFMRTPPTRRRMQPSERWVKQGKIHPCLEDHKAKEEIKEEEATTTIAPM</sequence>
<reference evidence="1 2" key="1">
    <citation type="submission" date="2019-05" db="EMBL/GenBank/DDBJ databases">
        <title>Another draft genome of Portunus trituberculatus and its Hox gene families provides insights of decapod evolution.</title>
        <authorList>
            <person name="Jeong J.-H."/>
            <person name="Song I."/>
            <person name="Kim S."/>
            <person name="Choi T."/>
            <person name="Kim D."/>
            <person name="Ryu S."/>
            <person name="Kim W."/>
        </authorList>
    </citation>
    <scope>NUCLEOTIDE SEQUENCE [LARGE SCALE GENOMIC DNA]</scope>
    <source>
        <tissue evidence="1">Muscle</tissue>
    </source>
</reference>